<dbReference type="Gene3D" id="3.30.70.1230">
    <property type="entry name" value="Nucleotide cyclase"/>
    <property type="match status" value="1"/>
</dbReference>
<feature type="region of interest" description="Disordered" evidence="1">
    <location>
        <begin position="180"/>
        <end position="202"/>
    </location>
</feature>
<dbReference type="GO" id="GO:0006171">
    <property type="term" value="P:cAMP biosynthetic process"/>
    <property type="evidence" value="ECO:0007669"/>
    <property type="project" value="TreeGrafter"/>
</dbReference>
<comment type="caution">
    <text evidence="4">The sequence shown here is derived from an EMBL/GenBank/DDBJ whole genome shotgun (WGS) entry which is preliminary data.</text>
</comment>
<evidence type="ECO:0000256" key="1">
    <source>
        <dbReference type="SAM" id="MobiDB-lite"/>
    </source>
</evidence>
<dbReference type="RefSeq" id="WP_320203652.1">
    <property type="nucleotide sequence ID" value="NZ_CP192785.1"/>
</dbReference>
<dbReference type="PANTHER" id="PTHR43081:SF19">
    <property type="entry name" value="PH-SENSITIVE ADENYLATE CYCLASE RV1264"/>
    <property type="match status" value="1"/>
</dbReference>
<organism evidence="4">
    <name type="scientific">Agrobacterium rosae</name>
    <dbReference type="NCBI Taxonomy" id="1972867"/>
    <lineage>
        <taxon>Bacteria</taxon>
        <taxon>Pseudomonadati</taxon>
        <taxon>Pseudomonadota</taxon>
        <taxon>Alphaproteobacteria</taxon>
        <taxon>Hyphomicrobiales</taxon>
        <taxon>Rhizobiaceae</taxon>
        <taxon>Rhizobium/Agrobacterium group</taxon>
        <taxon>Agrobacterium</taxon>
    </lineage>
</organism>
<keyword evidence="4" id="KW-0456">Lyase</keyword>
<dbReference type="CDD" id="cd07302">
    <property type="entry name" value="CHD"/>
    <property type="match status" value="1"/>
</dbReference>
<dbReference type="SUPFAM" id="SSF55073">
    <property type="entry name" value="Nucleotide cyclase"/>
    <property type="match status" value="1"/>
</dbReference>
<feature type="transmembrane region" description="Helical" evidence="2">
    <location>
        <begin position="287"/>
        <end position="304"/>
    </location>
</feature>
<keyword evidence="2" id="KW-0472">Membrane</keyword>
<evidence type="ECO:0000259" key="3">
    <source>
        <dbReference type="PROSITE" id="PS50125"/>
    </source>
</evidence>
<sequence>MSDTQRKLTTILCADVQDYSRLMGADEEGTHAILKRSRDTMGRLIELHHGRVVNTWGDGLIAEFTSVVEALRAAIDIQCEMASINVGRPDETQMRLRIGINLGDVIADGQDIYGDGVNIAARLQASAPAGGIVISSTVYEQVHNKVGVGFHFLGQLSVKNIARGVPSYSVRLGTEGEALDAAGRTRKGPREAEEWSGSRADRPTALAGTGTRSFGVIGVLMIAIVVVNLLTWNGAFWASWPLLALAIYAADKKTRTMTQIDRGISRLCIAGAAVVAVNLLSWQGVFWAIWPLLGLATAAGIRWAKSANGTVGR</sequence>
<protein>
    <submittedName>
        <fullName evidence="4">Adenylate/guanylate cyclase domain-containing protein</fullName>
        <ecNumber evidence="4">4.6.1.-</ecNumber>
    </submittedName>
</protein>
<reference evidence="4" key="1">
    <citation type="journal article" date="2023" name="Phytobiomes J">
        <title>Deciphering the key players within the bacterial microbiota associated with aerial crown gall tumors on rhododendron: Insights into the gallobiome.</title>
        <authorList>
            <person name="Kuzmanovic N."/>
            <person name="Nesme J."/>
            <person name="Wolf J."/>
            <person name="Neumann-Schaal M."/>
            <person name="Petersen J."/>
            <person name="Fernandez-Gnecco G."/>
            <person name="Sproeer C."/>
            <person name="Bunk B."/>
            <person name="Overmann J."/>
            <person name="Sorensen S.J."/>
            <person name="Idczak E."/>
            <person name="Smalla K."/>
        </authorList>
    </citation>
    <scope>NUCLEOTIDE SEQUENCE</scope>
    <source>
        <strain evidence="4">Rho-11.1</strain>
    </source>
</reference>
<dbReference type="PANTHER" id="PTHR43081">
    <property type="entry name" value="ADENYLATE CYCLASE, TERMINAL-DIFFERENTIATION SPECIFIC-RELATED"/>
    <property type="match status" value="1"/>
</dbReference>
<dbReference type="EC" id="4.6.1.-" evidence="4"/>
<keyword evidence="2" id="KW-0812">Transmembrane</keyword>
<feature type="transmembrane region" description="Helical" evidence="2">
    <location>
        <begin position="209"/>
        <end position="229"/>
    </location>
</feature>
<dbReference type="AlphaFoldDB" id="A0AAW9FRP2"/>
<dbReference type="GO" id="GO:0035556">
    <property type="term" value="P:intracellular signal transduction"/>
    <property type="evidence" value="ECO:0007669"/>
    <property type="project" value="InterPro"/>
</dbReference>
<accession>A0AAW9FRP2</accession>
<dbReference type="Pfam" id="PF00211">
    <property type="entry name" value="Guanylate_cyc"/>
    <property type="match status" value="1"/>
</dbReference>
<dbReference type="GO" id="GO:0004016">
    <property type="term" value="F:adenylate cyclase activity"/>
    <property type="evidence" value="ECO:0007669"/>
    <property type="project" value="UniProtKB-ARBA"/>
</dbReference>
<gene>
    <name evidence="4" type="ORF">RMR22_25150</name>
</gene>
<dbReference type="InterPro" id="IPR001054">
    <property type="entry name" value="A/G_cyclase"/>
</dbReference>
<dbReference type="InterPro" id="IPR029787">
    <property type="entry name" value="Nucleotide_cyclase"/>
</dbReference>
<evidence type="ECO:0000313" key="4">
    <source>
        <dbReference type="EMBL" id="MDX8305530.1"/>
    </source>
</evidence>
<feature type="domain" description="Guanylate cyclase" evidence="3">
    <location>
        <begin position="10"/>
        <end position="124"/>
    </location>
</feature>
<name>A0AAW9FRP2_9HYPH</name>
<dbReference type="PROSITE" id="PS50125">
    <property type="entry name" value="GUANYLATE_CYCLASE_2"/>
    <property type="match status" value="1"/>
</dbReference>
<dbReference type="EMBL" id="JAVRAF010000021">
    <property type="protein sequence ID" value="MDX8305530.1"/>
    <property type="molecule type" value="Genomic_DNA"/>
</dbReference>
<proteinExistence type="predicted"/>
<evidence type="ECO:0000256" key="2">
    <source>
        <dbReference type="SAM" id="Phobius"/>
    </source>
</evidence>
<keyword evidence="2" id="KW-1133">Transmembrane helix</keyword>
<dbReference type="InterPro" id="IPR050697">
    <property type="entry name" value="Adenylyl/Guanylyl_Cyclase_3/4"/>
</dbReference>